<keyword evidence="8" id="KW-1185">Reference proteome</keyword>
<dbReference type="InterPro" id="IPR000917">
    <property type="entry name" value="Sulfatase_N"/>
</dbReference>
<dbReference type="Pfam" id="PF00884">
    <property type="entry name" value="Sulfatase"/>
    <property type="match status" value="1"/>
</dbReference>
<dbReference type="PROSITE" id="PS00523">
    <property type="entry name" value="SULFATASE_1"/>
    <property type="match status" value="1"/>
</dbReference>
<evidence type="ECO:0000256" key="4">
    <source>
        <dbReference type="ARBA" id="ARBA00022837"/>
    </source>
</evidence>
<feature type="region of interest" description="Disordered" evidence="5">
    <location>
        <begin position="35"/>
        <end position="66"/>
    </location>
</feature>
<feature type="domain" description="Sulfatase N-terminal" evidence="6">
    <location>
        <begin position="67"/>
        <end position="360"/>
    </location>
</feature>
<keyword evidence="3" id="KW-0378">Hydrolase</keyword>
<keyword evidence="2" id="KW-0479">Metal-binding</keyword>
<dbReference type="PANTHER" id="PTHR42693">
    <property type="entry name" value="ARYLSULFATASE FAMILY MEMBER"/>
    <property type="match status" value="1"/>
</dbReference>
<dbReference type="RefSeq" id="WP_345356250.1">
    <property type="nucleotide sequence ID" value="NZ_BAABII010000002.1"/>
</dbReference>
<accession>A0ABV4CPV4</accession>
<dbReference type="Proteomes" id="UP001564626">
    <property type="component" value="Unassembled WGS sequence"/>
</dbReference>
<comment type="similarity">
    <text evidence="1">Belongs to the sulfatase family.</text>
</comment>
<name>A0ABV4CPV4_9PSEU</name>
<dbReference type="InterPro" id="IPR006311">
    <property type="entry name" value="TAT_signal"/>
</dbReference>
<dbReference type="InterPro" id="IPR024607">
    <property type="entry name" value="Sulfatase_CS"/>
</dbReference>
<sequence length="466" mass="51495">MSTVPGGAEPWTRRGVLSFGGRLLTTGAVAGLGAGAAACSPADPPRRTAPDPGPDPGLGPRRSDPRPNIVFVMLDDAGYGDFGPRGTSAIRTPHIDRLAREGMTFNQMYAGAAVCTPSRAALLTGRYGARVGLPTVLHPWQGEGLPDYELTIAELLRGTGYRTGLFGKWHLGSRPQHNPTRHGFDEYFGLLHSNDQEPVDLHRGRQRLREEVDQRQLTRRYTDEAIGFIERHRDEPFFLYLPHTAPHVPLHPEPRFEGSSAAGEYGDVIQGADFHIGRVLDALDEHDLADNTIVMVTSDNGPWFVGSTGGLRGRKIQSYEGGVRVPFFLRWPSRVRAGSVCDAPASFLDMVPTLLRLAGAAPPGDRAIDGIDISPVLHGGPMPPREALYYFEGWSLRAMRSGPWKLHRPKRRGRRGTLFNIEQDPGEEHDLARDNPSIVRQLESRAHRFDREISAHRPRAVQRTRN</sequence>
<dbReference type="InterPro" id="IPR017850">
    <property type="entry name" value="Alkaline_phosphatase_core_sf"/>
</dbReference>
<reference evidence="7 8" key="1">
    <citation type="submission" date="2024-08" db="EMBL/GenBank/DDBJ databases">
        <title>Genome mining of Saccharopolyspora cebuensis PGLac3 from Nigerian medicinal plant.</title>
        <authorList>
            <person name="Ezeobiora C.E."/>
            <person name="Igbokwe N.H."/>
            <person name="Amin D.H."/>
            <person name="Mendie U.E."/>
        </authorList>
    </citation>
    <scope>NUCLEOTIDE SEQUENCE [LARGE SCALE GENOMIC DNA]</scope>
    <source>
        <strain evidence="7 8">PGLac3</strain>
    </source>
</reference>
<organism evidence="7 8">
    <name type="scientific">Saccharopolyspora cebuensis</name>
    <dbReference type="NCBI Taxonomy" id="418759"/>
    <lineage>
        <taxon>Bacteria</taxon>
        <taxon>Bacillati</taxon>
        <taxon>Actinomycetota</taxon>
        <taxon>Actinomycetes</taxon>
        <taxon>Pseudonocardiales</taxon>
        <taxon>Pseudonocardiaceae</taxon>
        <taxon>Saccharopolyspora</taxon>
    </lineage>
</organism>
<evidence type="ECO:0000313" key="7">
    <source>
        <dbReference type="EMBL" id="MEY8041816.1"/>
    </source>
</evidence>
<evidence type="ECO:0000313" key="8">
    <source>
        <dbReference type="Proteomes" id="UP001564626"/>
    </source>
</evidence>
<keyword evidence="4" id="KW-0106">Calcium</keyword>
<evidence type="ECO:0000256" key="3">
    <source>
        <dbReference type="ARBA" id="ARBA00022801"/>
    </source>
</evidence>
<comment type="caution">
    <text evidence="7">The sequence shown here is derived from an EMBL/GenBank/DDBJ whole genome shotgun (WGS) entry which is preliminary data.</text>
</comment>
<gene>
    <name evidence="7" type="ORF">AB8O55_20600</name>
</gene>
<evidence type="ECO:0000256" key="2">
    <source>
        <dbReference type="ARBA" id="ARBA00022723"/>
    </source>
</evidence>
<dbReference type="PROSITE" id="PS51318">
    <property type="entry name" value="TAT"/>
    <property type="match status" value="1"/>
</dbReference>
<dbReference type="CDD" id="cd16026">
    <property type="entry name" value="GALNS_like"/>
    <property type="match status" value="1"/>
</dbReference>
<dbReference type="PANTHER" id="PTHR42693:SF53">
    <property type="entry name" value="ENDO-4-O-SULFATASE"/>
    <property type="match status" value="1"/>
</dbReference>
<protein>
    <submittedName>
        <fullName evidence="7">Sulfatase</fullName>
    </submittedName>
</protein>
<evidence type="ECO:0000256" key="1">
    <source>
        <dbReference type="ARBA" id="ARBA00008779"/>
    </source>
</evidence>
<feature type="region of interest" description="Disordered" evidence="5">
    <location>
        <begin position="415"/>
        <end position="434"/>
    </location>
</feature>
<dbReference type="Gene3D" id="3.40.720.10">
    <property type="entry name" value="Alkaline Phosphatase, subunit A"/>
    <property type="match status" value="1"/>
</dbReference>
<dbReference type="SUPFAM" id="SSF53649">
    <property type="entry name" value="Alkaline phosphatase-like"/>
    <property type="match status" value="1"/>
</dbReference>
<evidence type="ECO:0000259" key="6">
    <source>
        <dbReference type="Pfam" id="PF00884"/>
    </source>
</evidence>
<dbReference type="InterPro" id="IPR050738">
    <property type="entry name" value="Sulfatase"/>
</dbReference>
<dbReference type="Gene3D" id="3.30.1120.10">
    <property type="match status" value="1"/>
</dbReference>
<evidence type="ECO:0000256" key="5">
    <source>
        <dbReference type="SAM" id="MobiDB-lite"/>
    </source>
</evidence>
<dbReference type="EMBL" id="JBGEHV010000042">
    <property type="protein sequence ID" value="MEY8041816.1"/>
    <property type="molecule type" value="Genomic_DNA"/>
</dbReference>
<proteinExistence type="inferred from homology"/>